<evidence type="ECO:0000256" key="4">
    <source>
        <dbReference type="ARBA" id="ARBA00022960"/>
    </source>
</evidence>
<keyword evidence="7 10" id="KW-0472">Membrane</keyword>
<dbReference type="EMBL" id="CP116221">
    <property type="protein sequence ID" value="WCO03102.1"/>
    <property type="molecule type" value="Genomic_DNA"/>
</dbReference>
<dbReference type="PANTHER" id="PTHR47019">
    <property type="entry name" value="LIPID II FLIPPASE MURJ"/>
    <property type="match status" value="1"/>
</dbReference>
<feature type="transmembrane region" description="Helical" evidence="10">
    <location>
        <begin position="389"/>
        <end position="409"/>
    </location>
</feature>
<keyword evidence="5" id="KW-0573">Peptidoglycan synthesis</keyword>
<keyword evidence="12" id="KW-1185">Reference proteome</keyword>
<evidence type="ECO:0000256" key="5">
    <source>
        <dbReference type="ARBA" id="ARBA00022984"/>
    </source>
</evidence>
<evidence type="ECO:0000256" key="2">
    <source>
        <dbReference type="ARBA" id="ARBA00022475"/>
    </source>
</evidence>
<dbReference type="Pfam" id="PF03023">
    <property type="entry name" value="MurJ"/>
    <property type="match status" value="1"/>
</dbReference>
<feature type="transmembrane region" description="Helical" evidence="10">
    <location>
        <begin position="321"/>
        <end position="345"/>
    </location>
</feature>
<feature type="transmembrane region" description="Helical" evidence="10">
    <location>
        <begin position="250"/>
        <end position="274"/>
    </location>
</feature>
<accession>A0ABY7S1A0</accession>
<evidence type="ECO:0000256" key="8">
    <source>
        <dbReference type="ARBA" id="ARBA00060041"/>
    </source>
</evidence>
<gene>
    <name evidence="11" type="ORF">MUN68_006315</name>
</gene>
<feature type="transmembrane region" description="Helical" evidence="10">
    <location>
        <begin position="100"/>
        <end position="122"/>
    </location>
</feature>
<feature type="transmembrane region" description="Helical" evidence="10">
    <location>
        <begin position="280"/>
        <end position="300"/>
    </location>
</feature>
<dbReference type="InterPro" id="IPR004268">
    <property type="entry name" value="MurJ"/>
</dbReference>
<comment type="function">
    <text evidence="8">Involved in peptidoglycan biosynthesis. Transports lipid-linked peptidoglycan precursors from the inner to the outer leaflet of the cytoplasmic membrane.</text>
</comment>
<evidence type="ECO:0000256" key="7">
    <source>
        <dbReference type="ARBA" id="ARBA00023136"/>
    </source>
</evidence>
<dbReference type="InterPro" id="IPR051050">
    <property type="entry name" value="Lipid_II_flippase_MurJ/MviN"/>
</dbReference>
<proteinExistence type="inferred from homology"/>
<evidence type="ECO:0000256" key="9">
    <source>
        <dbReference type="ARBA" id="ARBA00061532"/>
    </source>
</evidence>
<dbReference type="PRINTS" id="PR01806">
    <property type="entry name" value="VIRFACTRMVIN"/>
</dbReference>
<sequence>MNPKFNLKQLIKKGLNNATITNVIIVGVITLLAKGLGFFKEIVIADSFGLSELLDTFYIAILIPGFMSNVFLDGFKSVFVPNYIIELRSNKDIGAFQSTCFLVTLGVALLFGLIATLFTDVYLETFFSGHTPAYYALIKTQFYYLIPCLLFWGLSSMINGLLTIDDEFTFSSMSIIFTPIAIITCVYFFKEELGSLVLAIGTLIGSFLNFLFLLIVALRRKIIHLKKPDFLSKNIKEVFKQLPAKLSANILTGANSIVDQYFGAQLIIGSIAALNYGVKIPMFAIGIITLALGNVLLPYFSKKVAENRERAFIELQRILKFLVIGSGSIALILVLLSTPLITLIFERNAFTSDDTIIVSKIQQLYLLQIPAYIVTIIMVRFLESINKNSYMAFAAVFCLILNIVLNFIFSKTMGVYGLALATSIVAVINSFILYFYIRHLNKNQTKFFNT</sequence>
<name>A0ABY7S1A0_9FLAO</name>
<evidence type="ECO:0000313" key="12">
    <source>
        <dbReference type="Proteomes" id="UP001202717"/>
    </source>
</evidence>
<evidence type="ECO:0000256" key="1">
    <source>
        <dbReference type="ARBA" id="ARBA00004651"/>
    </source>
</evidence>
<keyword evidence="2" id="KW-1003">Cell membrane</keyword>
<feature type="transmembrane region" description="Helical" evidence="10">
    <location>
        <begin position="20"/>
        <end position="37"/>
    </location>
</feature>
<evidence type="ECO:0000256" key="10">
    <source>
        <dbReference type="SAM" id="Phobius"/>
    </source>
</evidence>
<dbReference type="PANTHER" id="PTHR47019:SF1">
    <property type="entry name" value="LIPID II FLIPPASE MURJ"/>
    <property type="match status" value="1"/>
</dbReference>
<feature type="transmembrane region" description="Helical" evidence="10">
    <location>
        <begin position="415"/>
        <end position="437"/>
    </location>
</feature>
<feature type="transmembrane region" description="Helical" evidence="10">
    <location>
        <begin position="195"/>
        <end position="218"/>
    </location>
</feature>
<reference evidence="11 12" key="1">
    <citation type="submission" date="2023-01" db="EMBL/GenBank/DDBJ databases">
        <title>Psychroserpens ponticola sp. nov., isolated from seawater.</title>
        <authorList>
            <person name="Kristyanto S."/>
            <person name="Jung J."/>
            <person name="Kim J.M."/>
            <person name="Jeon C.O."/>
        </authorList>
    </citation>
    <scope>NUCLEOTIDE SEQUENCE [LARGE SCALE GENOMIC DNA]</scope>
    <source>
        <strain evidence="11 12">MSW6</strain>
    </source>
</reference>
<feature type="transmembrane region" description="Helical" evidence="10">
    <location>
        <begin position="169"/>
        <end position="189"/>
    </location>
</feature>
<comment type="subcellular location">
    <subcellularLocation>
        <location evidence="1">Cell membrane</location>
        <topology evidence="1">Multi-pass membrane protein</topology>
    </subcellularLocation>
</comment>
<evidence type="ECO:0000313" key="11">
    <source>
        <dbReference type="EMBL" id="WCO03102.1"/>
    </source>
</evidence>
<keyword evidence="3 10" id="KW-0812">Transmembrane</keyword>
<organism evidence="11 12">
    <name type="scientific">Psychroserpens ponticola</name>
    <dbReference type="NCBI Taxonomy" id="2932268"/>
    <lineage>
        <taxon>Bacteria</taxon>
        <taxon>Pseudomonadati</taxon>
        <taxon>Bacteroidota</taxon>
        <taxon>Flavobacteriia</taxon>
        <taxon>Flavobacteriales</taxon>
        <taxon>Flavobacteriaceae</taxon>
        <taxon>Psychroserpens</taxon>
    </lineage>
</organism>
<evidence type="ECO:0000256" key="6">
    <source>
        <dbReference type="ARBA" id="ARBA00022989"/>
    </source>
</evidence>
<protein>
    <submittedName>
        <fullName evidence="11">Polysaccharide biosynthesis C-terminal domain-containing protein</fullName>
    </submittedName>
</protein>
<comment type="similarity">
    <text evidence="9">Belongs to the MurJ/MviN family.</text>
</comment>
<keyword evidence="4" id="KW-0133">Cell shape</keyword>
<feature type="transmembrane region" description="Helical" evidence="10">
    <location>
        <begin position="365"/>
        <end position="382"/>
    </location>
</feature>
<keyword evidence="6 10" id="KW-1133">Transmembrane helix</keyword>
<evidence type="ECO:0000256" key="3">
    <source>
        <dbReference type="ARBA" id="ARBA00022692"/>
    </source>
</evidence>
<dbReference type="Proteomes" id="UP001202717">
    <property type="component" value="Chromosome"/>
</dbReference>
<feature type="transmembrane region" description="Helical" evidence="10">
    <location>
        <begin position="57"/>
        <end position="79"/>
    </location>
</feature>
<dbReference type="RefSeq" id="WP_249994060.1">
    <property type="nucleotide sequence ID" value="NZ_CP116221.1"/>
</dbReference>
<feature type="transmembrane region" description="Helical" evidence="10">
    <location>
        <begin position="142"/>
        <end position="162"/>
    </location>
</feature>